<accession>A0A5B0NLK0</accession>
<reference evidence="3 4" key="1">
    <citation type="submission" date="2019-05" db="EMBL/GenBank/DDBJ databases">
        <title>Emergence of the Ug99 lineage of the wheat stem rust pathogen through somatic hybridization.</title>
        <authorList>
            <person name="Li F."/>
            <person name="Upadhyaya N.M."/>
            <person name="Sperschneider J."/>
            <person name="Matny O."/>
            <person name="Nguyen-Phuc H."/>
            <person name="Mago R."/>
            <person name="Raley C."/>
            <person name="Miller M.E."/>
            <person name="Silverstein K.A.T."/>
            <person name="Henningsen E."/>
            <person name="Hirsch C.D."/>
            <person name="Visser B."/>
            <person name="Pretorius Z.A."/>
            <person name="Steffenson B.J."/>
            <person name="Schwessinger B."/>
            <person name="Dodds P.N."/>
            <person name="Figueroa M."/>
        </authorList>
    </citation>
    <scope>NUCLEOTIDE SEQUENCE [LARGE SCALE GENOMIC DNA]</scope>
    <source>
        <strain evidence="3">21-0</strain>
    </source>
</reference>
<protein>
    <submittedName>
        <fullName evidence="3">Uncharacterized protein</fullName>
    </submittedName>
</protein>
<proteinExistence type="predicted"/>
<dbReference type="Proteomes" id="UP000324748">
    <property type="component" value="Unassembled WGS sequence"/>
</dbReference>
<keyword evidence="1" id="KW-0175">Coiled coil</keyword>
<comment type="caution">
    <text evidence="3">The sequence shown here is derived from an EMBL/GenBank/DDBJ whole genome shotgun (WGS) entry which is preliminary data.</text>
</comment>
<evidence type="ECO:0000256" key="1">
    <source>
        <dbReference type="SAM" id="Coils"/>
    </source>
</evidence>
<feature type="signal peptide" evidence="2">
    <location>
        <begin position="1"/>
        <end position="23"/>
    </location>
</feature>
<sequence length="329" mass="37980">MTIHPRYLHVALIAVCFFPATKCFPMGDIQIDAEHTAINPVEKFTSTSETERINLDSPVDVADHMRSDLKSKETAEDFIVKSLDPLKNSGLSRKGGRRVEIPQTKDVGVTINLMKKEFHSLKINLEEAKEKLSKIQVKKIEEIHQGILFLIEICQDELEDKRLCMRIPRLIHHDDTLYSTFLNLISYMPFFHMHQVENEDGRIIRGNIFGKVMKKIGKNMAEDLVGLLLEQEKVQGNHSIYEYFPSQDISIQTIQFMYRNHLISKDDFQSLFHPKALYNVSKNMFGSFLHNESGSIKWFPLDSSSIFNSWVSSDSRDIYNECLTSFQSN</sequence>
<dbReference type="AlphaFoldDB" id="A0A5B0NLK0"/>
<keyword evidence="2" id="KW-0732">Signal</keyword>
<evidence type="ECO:0000313" key="3">
    <source>
        <dbReference type="EMBL" id="KAA1089502.1"/>
    </source>
</evidence>
<feature type="coiled-coil region" evidence="1">
    <location>
        <begin position="111"/>
        <end position="138"/>
    </location>
</feature>
<evidence type="ECO:0000313" key="4">
    <source>
        <dbReference type="Proteomes" id="UP000324748"/>
    </source>
</evidence>
<keyword evidence="4" id="KW-1185">Reference proteome</keyword>
<feature type="chain" id="PRO_5022936327" evidence="2">
    <location>
        <begin position="24"/>
        <end position="329"/>
    </location>
</feature>
<dbReference type="EMBL" id="VSWC01000093">
    <property type="protein sequence ID" value="KAA1089502.1"/>
    <property type="molecule type" value="Genomic_DNA"/>
</dbReference>
<organism evidence="3 4">
    <name type="scientific">Puccinia graminis f. sp. tritici</name>
    <dbReference type="NCBI Taxonomy" id="56615"/>
    <lineage>
        <taxon>Eukaryota</taxon>
        <taxon>Fungi</taxon>
        <taxon>Dikarya</taxon>
        <taxon>Basidiomycota</taxon>
        <taxon>Pucciniomycotina</taxon>
        <taxon>Pucciniomycetes</taxon>
        <taxon>Pucciniales</taxon>
        <taxon>Pucciniaceae</taxon>
        <taxon>Puccinia</taxon>
    </lineage>
</organism>
<name>A0A5B0NLK0_PUCGR</name>
<gene>
    <name evidence="3" type="ORF">PGT21_020323</name>
</gene>
<evidence type="ECO:0000256" key="2">
    <source>
        <dbReference type="SAM" id="SignalP"/>
    </source>
</evidence>